<dbReference type="Pfam" id="PF02146">
    <property type="entry name" value="SIR2"/>
    <property type="match status" value="1"/>
</dbReference>
<dbReference type="EMBL" id="SBII01000003">
    <property type="protein sequence ID" value="RWX01597.1"/>
    <property type="molecule type" value="Genomic_DNA"/>
</dbReference>
<dbReference type="InterPro" id="IPR027546">
    <property type="entry name" value="Sirtuin_class_III"/>
</dbReference>
<keyword evidence="3" id="KW-0963">Cytoplasm</keyword>
<comment type="catalytic activity">
    <reaction evidence="3">
        <text>N(6)-succinyl-L-lysyl-[protein] + NAD(+) + H2O = 2''-O-succinyl-ADP-D-ribose + nicotinamide + L-lysyl-[protein]</text>
        <dbReference type="Rhea" id="RHEA:47668"/>
        <dbReference type="Rhea" id="RHEA-COMP:9752"/>
        <dbReference type="Rhea" id="RHEA-COMP:11877"/>
        <dbReference type="ChEBI" id="CHEBI:15377"/>
        <dbReference type="ChEBI" id="CHEBI:17154"/>
        <dbReference type="ChEBI" id="CHEBI:29969"/>
        <dbReference type="ChEBI" id="CHEBI:57540"/>
        <dbReference type="ChEBI" id="CHEBI:87830"/>
        <dbReference type="ChEBI" id="CHEBI:87832"/>
    </reaction>
</comment>
<feature type="binding site" evidence="3">
    <location>
        <position position="57"/>
    </location>
    <ligand>
        <name>substrate</name>
    </ligand>
</feature>
<comment type="caution">
    <text evidence="6">The sequence shown here is derived from an EMBL/GenBank/DDBJ whole genome shotgun (WGS) entry which is preliminary data.</text>
</comment>
<dbReference type="PANTHER" id="PTHR11085">
    <property type="entry name" value="NAD-DEPENDENT PROTEIN DEACYLASE SIRTUIN-5, MITOCHONDRIAL-RELATED"/>
    <property type="match status" value="1"/>
</dbReference>
<dbReference type="Proteomes" id="UP000287527">
    <property type="component" value="Unassembled WGS sequence"/>
</dbReference>
<feature type="binding site" evidence="3">
    <location>
        <position position="215"/>
    </location>
    <ligand>
        <name>NAD(+)</name>
        <dbReference type="ChEBI" id="CHEBI:57540"/>
    </ligand>
</feature>
<accession>A0A3S3QDZ6</accession>
<comment type="domain">
    <text evidence="3">2 residues (Tyr-54 and Arg-57) present in a large hydrophobic pocket are probably involved in substrate specificity. They are important for desuccinylation activity, but dispensable for deacetylation activity.</text>
</comment>
<dbReference type="InterPro" id="IPR029035">
    <property type="entry name" value="DHS-like_NAD/FAD-binding_dom"/>
</dbReference>
<sequence length="231" mass="25609">MKKKLVILSGAGISAESGIKTFRDAGGLWEGHNVMDVASPEGWNKNMALVLDFYNKRRQQLFEVEPNKAHTITAELETDFDVTIVTQNVDDLHERAGSTKVVHLHGELLKARSVLNDHGVIEWRRDINPGDLHPDGYQLRPHIVWFGEAVPAIEDAIGIVEEADCLIIIGTSMQVYPAAGLIDFAKSTTPIYYIDPNPASIPNLRNPLEVFQLSASAGMEIIKAKLKEIEF</sequence>
<dbReference type="InterPro" id="IPR026591">
    <property type="entry name" value="Sirtuin_cat_small_dom_sf"/>
</dbReference>
<protein>
    <recommendedName>
        <fullName evidence="3">NAD-dependent protein deacylase</fullName>
        <ecNumber evidence="3">2.3.1.286</ecNumber>
    </recommendedName>
    <alternativeName>
        <fullName evidence="3">Regulatory protein SIR2 homolog</fullName>
    </alternativeName>
</protein>
<evidence type="ECO:0000259" key="5">
    <source>
        <dbReference type="PROSITE" id="PS50305"/>
    </source>
</evidence>
<dbReference type="CDD" id="cd01412">
    <property type="entry name" value="SIRT5_Af1_CobB"/>
    <property type="match status" value="1"/>
</dbReference>
<proteinExistence type="inferred from homology"/>
<dbReference type="AlphaFoldDB" id="A0A3S3QDZ6"/>
<dbReference type="InterPro" id="IPR026590">
    <property type="entry name" value="Ssirtuin_cat_dom"/>
</dbReference>
<evidence type="ECO:0000256" key="3">
    <source>
        <dbReference type="HAMAP-Rule" id="MF_01121"/>
    </source>
</evidence>
<evidence type="ECO:0000313" key="6">
    <source>
        <dbReference type="EMBL" id="RWX01597.1"/>
    </source>
</evidence>
<dbReference type="GO" id="GO:0017136">
    <property type="term" value="F:histone deacetylase activity, NAD-dependent"/>
    <property type="evidence" value="ECO:0007669"/>
    <property type="project" value="TreeGrafter"/>
</dbReference>
<dbReference type="GO" id="GO:0036054">
    <property type="term" value="F:protein-malonyllysine demalonylase activity"/>
    <property type="evidence" value="ECO:0007669"/>
    <property type="project" value="InterPro"/>
</dbReference>
<evidence type="ECO:0000256" key="2">
    <source>
        <dbReference type="ARBA" id="ARBA00023027"/>
    </source>
</evidence>
<comment type="caution">
    <text evidence="3 4">Lacks conserved residue(s) required for the propagation of feature annotation.</text>
</comment>
<evidence type="ECO:0000256" key="1">
    <source>
        <dbReference type="ARBA" id="ARBA00022679"/>
    </source>
</evidence>
<evidence type="ECO:0000256" key="4">
    <source>
        <dbReference type="PROSITE-ProRule" id="PRU00236"/>
    </source>
</evidence>
<dbReference type="GO" id="GO:0005737">
    <property type="term" value="C:cytoplasm"/>
    <property type="evidence" value="ECO:0007669"/>
    <property type="project" value="UniProtKB-SubCell"/>
</dbReference>
<keyword evidence="7" id="KW-1185">Reference proteome</keyword>
<dbReference type="InterPro" id="IPR050134">
    <property type="entry name" value="NAD-dep_sirtuin_deacylases"/>
</dbReference>
<feature type="binding site" evidence="3">
    <location>
        <begin position="87"/>
        <end position="90"/>
    </location>
    <ligand>
        <name>NAD(+)</name>
        <dbReference type="ChEBI" id="CHEBI:57540"/>
    </ligand>
</feature>
<dbReference type="InterPro" id="IPR003000">
    <property type="entry name" value="Sirtuin"/>
</dbReference>
<keyword evidence="2 3" id="KW-0520">NAD</keyword>
<feature type="domain" description="Deacetylase sirtuin-type" evidence="5">
    <location>
        <begin position="1"/>
        <end position="225"/>
    </location>
</feature>
<feature type="binding site" evidence="3">
    <location>
        <position position="54"/>
    </location>
    <ligand>
        <name>substrate</name>
    </ligand>
</feature>
<keyword evidence="1" id="KW-0808">Transferase</keyword>
<dbReference type="OrthoDB" id="9800582at2"/>
<comment type="similarity">
    <text evidence="3">Belongs to the sirtuin family. Class III subfamily.</text>
</comment>
<dbReference type="PANTHER" id="PTHR11085:SF4">
    <property type="entry name" value="NAD-DEPENDENT PROTEIN DEACYLASE"/>
    <property type="match status" value="1"/>
</dbReference>
<dbReference type="PROSITE" id="PS50305">
    <property type="entry name" value="SIRTUIN"/>
    <property type="match status" value="1"/>
</dbReference>
<reference evidence="6 7" key="1">
    <citation type="submission" date="2019-01" db="EMBL/GenBank/DDBJ databases">
        <title>Flavobacterium sp. nov.,isolated from freshwater.</title>
        <authorList>
            <person name="Zhang R."/>
            <person name="Du Z.-J."/>
        </authorList>
    </citation>
    <scope>NUCLEOTIDE SEQUENCE [LARGE SCALE GENOMIC DNA]</scope>
    <source>
        <strain evidence="6 7">1E403</strain>
    </source>
</reference>
<comment type="subcellular location">
    <subcellularLocation>
        <location evidence="3">Cytoplasm</location>
    </subcellularLocation>
</comment>
<gene>
    <name evidence="3" type="primary">cobB</name>
    <name evidence="6" type="ORF">EPI11_06505</name>
</gene>
<dbReference type="HAMAP" id="MF_01121">
    <property type="entry name" value="Sirtuin_ClassIII"/>
    <property type="match status" value="1"/>
</dbReference>
<name>A0A3S3QDZ6_9FLAO</name>
<organism evidence="6 7">
    <name type="scientific">Flavobacterium cerinum</name>
    <dbReference type="NCBI Taxonomy" id="2502784"/>
    <lineage>
        <taxon>Bacteria</taxon>
        <taxon>Pseudomonadati</taxon>
        <taxon>Bacteroidota</taxon>
        <taxon>Flavobacteriia</taxon>
        <taxon>Flavobacteriales</taxon>
        <taxon>Flavobacteriaceae</taxon>
        <taxon>Flavobacterium</taxon>
    </lineage>
</organism>
<dbReference type="GO" id="GO:0070403">
    <property type="term" value="F:NAD+ binding"/>
    <property type="evidence" value="ECO:0007669"/>
    <property type="project" value="UniProtKB-UniRule"/>
</dbReference>
<feature type="active site" description="Proton acceptor" evidence="3">
    <location>
        <position position="105"/>
    </location>
</feature>
<dbReference type="Gene3D" id="3.40.50.1220">
    <property type="entry name" value="TPP-binding domain"/>
    <property type="match status" value="1"/>
</dbReference>
<dbReference type="RefSeq" id="WP_128389134.1">
    <property type="nucleotide sequence ID" value="NZ_SBII01000003.1"/>
</dbReference>
<dbReference type="EC" id="2.3.1.286" evidence="3"/>
<dbReference type="Gene3D" id="3.30.1600.10">
    <property type="entry name" value="SIR2/SIRT2 'Small Domain"/>
    <property type="match status" value="1"/>
</dbReference>
<feature type="binding site" evidence="3">
    <location>
        <begin position="170"/>
        <end position="172"/>
    </location>
    <ligand>
        <name>NAD(+)</name>
        <dbReference type="ChEBI" id="CHEBI:57540"/>
    </ligand>
</feature>
<comment type="catalytic activity">
    <reaction evidence="3">
        <text>N(6)-acetyl-L-lysyl-[protein] + NAD(+) + H2O = 2''-O-acetyl-ADP-D-ribose + nicotinamide + L-lysyl-[protein]</text>
        <dbReference type="Rhea" id="RHEA:43636"/>
        <dbReference type="Rhea" id="RHEA-COMP:9752"/>
        <dbReference type="Rhea" id="RHEA-COMP:10731"/>
        <dbReference type="ChEBI" id="CHEBI:15377"/>
        <dbReference type="ChEBI" id="CHEBI:17154"/>
        <dbReference type="ChEBI" id="CHEBI:29969"/>
        <dbReference type="ChEBI" id="CHEBI:57540"/>
        <dbReference type="ChEBI" id="CHEBI:61930"/>
        <dbReference type="ChEBI" id="CHEBI:83767"/>
        <dbReference type="EC" id="2.3.1.286"/>
    </reaction>
</comment>
<dbReference type="GO" id="GO:0036055">
    <property type="term" value="F:protein-succinyllysine desuccinylase activity"/>
    <property type="evidence" value="ECO:0007669"/>
    <property type="project" value="UniProtKB-UniRule"/>
</dbReference>
<feature type="binding site" evidence="3">
    <location>
        <begin position="10"/>
        <end position="29"/>
    </location>
    <ligand>
        <name>NAD(+)</name>
        <dbReference type="ChEBI" id="CHEBI:57540"/>
    </ligand>
</feature>
<dbReference type="SUPFAM" id="SSF52467">
    <property type="entry name" value="DHS-like NAD/FAD-binding domain"/>
    <property type="match status" value="1"/>
</dbReference>
<comment type="function">
    <text evidence="3">NAD-dependent lysine deacetylase and desuccinylase that specifically removes acetyl and succinyl groups on target proteins. Modulates the activities of several proteins which are inactive in their acylated form.</text>
</comment>
<evidence type="ECO:0000313" key="7">
    <source>
        <dbReference type="Proteomes" id="UP000287527"/>
    </source>
</evidence>